<dbReference type="Proteomes" id="UP000586722">
    <property type="component" value="Unassembled WGS sequence"/>
</dbReference>
<accession>A0A7X5F183</accession>
<dbReference type="SUPFAM" id="SSF53720">
    <property type="entry name" value="ALDH-like"/>
    <property type="match status" value="1"/>
</dbReference>
<dbReference type="InterPro" id="IPR016160">
    <property type="entry name" value="Ald_DH_CS_CYS"/>
</dbReference>
<dbReference type="GO" id="GO:0004777">
    <property type="term" value="F:succinate-semialdehyde dehydrogenase (NAD+) activity"/>
    <property type="evidence" value="ECO:0007669"/>
    <property type="project" value="TreeGrafter"/>
</dbReference>
<dbReference type="Gene3D" id="3.40.605.10">
    <property type="entry name" value="Aldehyde Dehydrogenase, Chain A, domain 1"/>
    <property type="match status" value="1"/>
</dbReference>
<dbReference type="Gene3D" id="3.40.309.10">
    <property type="entry name" value="Aldehyde Dehydrogenase, Chain A, domain 2"/>
    <property type="match status" value="1"/>
</dbReference>
<evidence type="ECO:0000256" key="2">
    <source>
        <dbReference type="ARBA" id="ARBA00022958"/>
    </source>
</evidence>
<dbReference type="RefSeq" id="WP_161708025.1">
    <property type="nucleotide sequence ID" value="NZ_JAABLQ010000001.1"/>
</dbReference>
<dbReference type="FunFam" id="3.40.605.10:FF:000005">
    <property type="entry name" value="Succinate-semialdehyde dehydrogenase I"/>
    <property type="match status" value="1"/>
</dbReference>
<dbReference type="InterPro" id="IPR029510">
    <property type="entry name" value="Ald_DH_CS_GLU"/>
</dbReference>
<keyword evidence="4" id="KW-0558">Oxidation</keyword>
<dbReference type="PANTHER" id="PTHR43353:SF5">
    <property type="entry name" value="SUCCINATE-SEMIALDEHYDE DEHYDROGENASE, MITOCHONDRIAL"/>
    <property type="match status" value="1"/>
</dbReference>
<evidence type="ECO:0000256" key="3">
    <source>
        <dbReference type="ARBA" id="ARBA00023002"/>
    </source>
</evidence>
<evidence type="ECO:0000256" key="1">
    <source>
        <dbReference type="ARBA" id="ARBA00009986"/>
    </source>
</evidence>
<evidence type="ECO:0000259" key="7">
    <source>
        <dbReference type="Pfam" id="PF00171"/>
    </source>
</evidence>
<dbReference type="InterPro" id="IPR016162">
    <property type="entry name" value="Ald_DH_N"/>
</dbReference>
<proteinExistence type="inferred from homology"/>
<dbReference type="InterPro" id="IPR016161">
    <property type="entry name" value="Ald_DH/histidinol_DH"/>
</dbReference>
<dbReference type="NCBIfam" id="TIGR01780">
    <property type="entry name" value="SSADH"/>
    <property type="match status" value="1"/>
</dbReference>
<name>A0A7X5F183_9HYPH</name>
<keyword evidence="3 6" id="KW-0560">Oxidoreductase</keyword>
<comment type="caution">
    <text evidence="8">The sequence shown here is derived from an EMBL/GenBank/DDBJ whole genome shotgun (WGS) entry which is preliminary data.</text>
</comment>
<dbReference type="PROSITE" id="PS00687">
    <property type="entry name" value="ALDEHYDE_DEHYDR_GLU"/>
    <property type="match status" value="1"/>
</dbReference>
<dbReference type="EMBL" id="JAABLQ010000001">
    <property type="protein sequence ID" value="NBN77644.1"/>
    <property type="molecule type" value="Genomic_DNA"/>
</dbReference>
<evidence type="ECO:0000313" key="8">
    <source>
        <dbReference type="EMBL" id="NBN77644.1"/>
    </source>
</evidence>
<dbReference type="FunFam" id="3.40.309.10:FF:000004">
    <property type="entry name" value="Succinate-semialdehyde dehydrogenase I"/>
    <property type="match status" value="1"/>
</dbReference>
<gene>
    <name evidence="8" type="ORF">GWI72_05105</name>
</gene>
<dbReference type="CDD" id="cd07103">
    <property type="entry name" value="ALDH_F5_SSADH_GabD"/>
    <property type="match status" value="1"/>
</dbReference>
<evidence type="ECO:0000256" key="4">
    <source>
        <dbReference type="ARBA" id="ARBA00023097"/>
    </source>
</evidence>
<dbReference type="PROSITE" id="PS00070">
    <property type="entry name" value="ALDEHYDE_DEHYDR_CYS"/>
    <property type="match status" value="1"/>
</dbReference>
<protein>
    <submittedName>
        <fullName evidence="8">Succinate-semialdehyde dehydrogenase</fullName>
        <ecNumber evidence="8">1.2.1.-</ecNumber>
    </submittedName>
</protein>
<sequence>MDSLARDLPLLTDLAFIGGQFRPAADGARFEVRNPATGAVLAHVADCGASDAEAAIVAAEAAFQSWRKVTAAERGKVLRRWGELMLAHQDDLALLLTREQGKPLSEARGEVAYAASFLTWFAEEARRAYGEVVPSHRADAEIVVLKEPVGVVAAITPWNFPYAMITRKVGPALAAGCSIIIKPAEDTPLCALALARLGVEAGVPAGVVNVLPTLKAPQAVGPLMASPVVRKLSFTGSTATGKLLMRQSADTVKRISLELGGNAPLIVFADADIDVAVRGTIASKFRNTGQTCVCANRILVEDAIYDRYAEALARAVAAMKVGNGEEDGVAQGPLINAGGYAKVARHVEDALAKGGTAITGGKPHDKGGLFFEPTVLTGATTDWALASEETFGPVAGLFRFHSEDEAISLANASETGLSAYFFTNDLKRAWRVARALEAGMVGINEGVISTEVAPFGGVKQSGLGREGSRHGLEEYLETKYVLFGGLAG</sequence>
<dbReference type="PANTHER" id="PTHR43353">
    <property type="entry name" value="SUCCINATE-SEMIALDEHYDE DEHYDROGENASE, MITOCHONDRIAL"/>
    <property type="match status" value="1"/>
</dbReference>
<evidence type="ECO:0000256" key="5">
    <source>
        <dbReference type="PROSITE-ProRule" id="PRU10007"/>
    </source>
</evidence>
<comment type="similarity">
    <text evidence="1 6">Belongs to the aldehyde dehydrogenase family.</text>
</comment>
<feature type="domain" description="Aldehyde dehydrogenase" evidence="7">
    <location>
        <begin position="25"/>
        <end position="481"/>
    </location>
</feature>
<reference evidence="9" key="1">
    <citation type="submission" date="2020-01" db="EMBL/GenBank/DDBJ databases">
        <authorList>
            <person name="Fang Y."/>
            <person name="Sun R."/>
            <person name="Nie L."/>
            <person name="He J."/>
            <person name="Hao L."/>
            <person name="Wang L."/>
            <person name="Su S."/>
            <person name="Lv E."/>
            <person name="Zhang Z."/>
            <person name="Xie R."/>
            <person name="Liu H."/>
        </authorList>
    </citation>
    <scope>NUCLEOTIDE SEQUENCE [LARGE SCALE GENOMIC DNA]</scope>
    <source>
        <strain evidence="9">XCT-53</strain>
    </source>
</reference>
<evidence type="ECO:0000256" key="6">
    <source>
        <dbReference type="RuleBase" id="RU003345"/>
    </source>
</evidence>
<keyword evidence="9" id="KW-1185">Reference proteome</keyword>
<keyword evidence="2" id="KW-0630">Potassium</keyword>
<feature type="active site" evidence="5">
    <location>
        <position position="258"/>
    </location>
</feature>
<dbReference type="InterPro" id="IPR010102">
    <property type="entry name" value="Succ_semiAld_DH"/>
</dbReference>
<dbReference type="FunFam" id="3.40.605.10:FF:000026">
    <property type="entry name" value="Aldehyde dehydrogenase, putative"/>
    <property type="match status" value="1"/>
</dbReference>
<dbReference type="AlphaFoldDB" id="A0A7X5F183"/>
<evidence type="ECO:0000313" key="9">
    <source>
        <dbReference type="Proteomes" id="UP000586722"/>
    </source>
</evidence>
<dbReference type="InterPro" id="IPR016163">
    <property type="entry name" value="Ald_DH_C"/>
</dbReference>
<dbReference type="InterPro" id="IPR015590">
    <property type="entry name" value="Aldehyde_DH_dom"/>
</dbReference>
<dbReference type="InterPro" id="IPR050740">
    <property type="entry name" value="Aldehyde_DH_Superfamily"/>
</dbReference>
<dbReference type="EC" id="1.2.1.-" evidence="8"/>
<organism evidence="8 9">
    <name type="scientific">Pannonibacter tanglangensis</name>
    <dbReference type="NCBI Taxonomy" id="2750084"/>
    <lineage>
        <taxon>Bacteria</taxon>
        <taxon>Pseudomonadati</taxon>
        <taxon>Pseudomonadota</taxon>
        <taxon>Alphaproteobacteria</taxon>
        <taxon>Hyphomicrobiales</taxon>
        <taxon>Stappiaceae</taxon>
        <taxon>Pannonibacter</taxon>
    </lineage>
</organism>
<dbReference type="GO" id="GO:0009450">
    <property type="term" value="P:gamma-aminobutyric acid catabolic process"/>
    <property type="evidence" value="ECO:0007669"/>
    <property type="project" value="InterPro"/>
</dbReference>
<dbReference type="Pfam" id="PF00171">
    <property type="entry name" value="Aldedh"/>
    <property type="match status" value="1"/>
</dbReference>